<reference evidence="1" key="1">
    <citation type="submission" date="2023-10" db="EMBL/GenBank/DDBJ databases">
        <authorList>
            <person name="Chen Y."/>
            <person name="Shah S."/>
            <person name="Dougan E. K."/>
            <person name="Thang M."/>
            <person name="Chan C."/>
        </authorList>
    </citation>
    <scope>NUCLEOTIDE SEQUENCE [LARGE SCALE GENOMIC DNA]</scope>
</reference>
<dbReference type="Proteomes" id="UP001189429">
    <property type="component" value="Unassembled WGS sequence"/>
</dbReference>
<proteinExistence type="predicted"/>
<name>A0ABN9TQ45_9DINO</name>
<gene>
    <name evidence="1" type="ORF">PCOR1329_LOCUS41204</name>
</gene>
<dbReference type="EMBL" id="CAUYUJ010014958">
    <property type="protein sequence ID" value="CAK0848193.1"/>
    <property type="molecule type" value="Genomic_DNA"/>
</dbReference>
<organism evidence="1 2">
    <name type="scientific">Prorocentrum cordatum</name>
    <dbReference type="NCBI Taxonomy" id="2364126"/>
    <lineage>
        <taxon>Eukaryota</taxon>
        <taxon>Sar</taxon>
        <taxon>Alveolata</taxon>
        <taxon>Dinophyceae</taxon>
        <taxon>Prorocentrales</taxon>
        <taxon>Prorocentraceae</taxon>
        <taxon>Prorocentrum</taxon>
    </lineage>
</organism>
<keyword evidence="2" id="KW-1185">Reference proteome</keyword>
<accession>A0ABN9TQ45</accession>
<protein>
    <submittedName>
        <fullName evidence="1">Uncharacterized protein</fullName>
    </submittedName>
</protein>
<sequence length="155" mass="16209">MGDYVSVGDTAAQNVMAMAFLHKSAKTNFIASACSSFAKRMSYESAIFKIGHASLLGVIADMVRQKCLLGGIEIDVQKTPRAAFEDSFGKKCQGEVLKFGAPALLKLAVAATGEGAFATRTVRRASATDQVKADLVNGIKGAPWTVALPISPSPG</sequence>
<comment type="caution">
    <text evidence="1">The sequence shown here is derived from an EMBL/GenBank/DDBJ whole genome shotgun (WGS) entry which is preliminary data.</text>
</comment>
<evidence type="ECO:0000313" key="1">
    <source>
        <dbReference type="EMBL" id="CAK0848193.1"/>
    </source>
</evidence>
<evidence type="ECO:0000313" key="2">
    <source>
        <dbReference type="Proteomes" id="UP001189429"/>
    </source>
</evidence>